<sequence length="74" mass="7683">MGGTTSNMQKHLATQHAIRLQDCRVFDSLLLSDPTTTSESSSSGTNETASAINAKGACLYLSLSPGPVSTSLSH</sequence>
<comment type="caution">
    <text evidence="1">The sequence shown here is derived from an EMBL/GenBank/DDBJ whole genome shotgun (WGS) entry which is preliminary data.</text>
</comment>
<evidence type="ECO:0000313" key="1">
    <source>
        <dbReference type="EMBL" id="KAJ7997838.1"/>
    </source>
</evidence>
<feature type="non-terminal residue" evidence="1">
    <location>
        <position position="74"/>
    </location>
</feature>
<proteinExistence type="predicted"/>
<name>A0ACC2G255_DALPE</name>
<reference evidence="1" key="1">
    <citation type="submission" date="2021-05" db="EMBL/GenBank/DDBJ databases">
        <authorList>
            <person name="Pan Q."/>
            <person name="Jouanno E."/>
            <person name="Zahm M."/>
            <person name="Klopp C."/>
            <person name="Cabau C."/>
            <person name="Louis A."/>
            <person name="Berthelot C."/>
            <person name="Parey E."/>
            <person name="Roest Crollius H."/>
            <person name="Montfort J."/>
            <person name="Robinson-Rechavi M."/>
            <person name="Bouchez O."/>
            <person name="Lampietro C."/>
            <person name="Lopez Roques C."/>
            <person name="Donnadieu C."/>
            <person name="Postlethwait J."/>
            <person name="Bobe J."/>
            <person name="Dillon D."/>
            <person name="Chandos A."/>
            <person name="von Hippel F."/>
            <person name="Guiguen Y."/>
        </authorList>
    </citation>
    <scope>NUCLEOTIDE SEQUENCE</scope>
    <source>
        <strain evidence="1">YG-Jan2019</strain>
    </source>
</reference>
<accession>A0ACC2G255</accession>
<gene>
    <name evidence="1" type="ORF">DPEC_G00216320</name>
</gene>
<dbReference type="EMBL" id="CM055745">
    <property type="protein sequence ID" value="KAJ7997838.1"/>
    <property type="molecule type" value="Genomic_DNA"/>
</dbReference>
<evidence type="ECO:0000313" key="2">
    <source>
        <dbReference type="Proteomes" id="UP001157502"/>
    </source>
</evidence>
<keyword evidence="2" id="KW-1185">Reference proteome</keyword>
<protein>
    <submittedName>
        <fullName evidence="1">Uncharacterized protein</fullName>
    </submittedName>
</protein>
<dbReference type="Proteomes" id="UP001157502">
    <property type="component" value="Chromosome 18"/>
</dbReference>
<organism evidence="1 2">
    <name type="scientific">Dallia pectoralis</name>
    <name type="common">Alaska blackfish</name>
    <dbReference type="NCBI Taxonomy" id="75939"/>
    <lineage>
        <taxon>Eukaryota</taxon>
        <taxon>Metazoa</taxon>
        <taxon>Chordata</taxon>
        <taxon>Craniata</taxon>
        <taxon>Vertebrata</taxon>
        <taxon>Euteleostomi</taxon>
        <taxon>Actinopterygii</taxon>
        <taxon>Neopterygii</taxon>
        <taxon>Teleostei</taxon>
        <taxon>Protacanthopterygii</taxon>
        <taxon>Esociformes</taxon>
        <taxon>Umbridae</taxon>
        <taxon>Dallia</taxon>
    </lineage>
</organism>